<dbReference type="PROSITE" id="PS51116">
    <property type="entry name" value="LAMININ_IVB"/>
    <property type="match status" value="1"/>
</dbReference>
<feature type="domain" description="Laminin IV type B" evidence="5">
    <location>
        <begin position="7"/>
        <end position="146"/>
    </location>
</feature>
<comment type="subcellular location">
    <subcellularLocation>
        <location evidence="1">Secreted</location>
        <location evidence="1">Extracellular space</location>
        <location evidence="1">Extracellular matrix</location>
        <location evidence="1">Basement membrane</location>
    </subcellularLocation>
</comment>
<evidence type="ECO:0000313" key="7">
    <source>
        <dbReference type="Proteomes" id="UP000317648"/>
    </source>
</evidence>
<evidence type="ECO:0000256" key="4">
    <source>
        <dbReference type="ARBA" id="ARBA00022869"/>
    </source>
</evidence>
<proteinExistence type="predicted"/>
<dbReference type="OrthoDB" id="21379at2"/>
<evidence type="ECO:0000256" key="2">
    <source>
        <dbReference type="ARBA" id="ARBA00022525"/>
    </source>
</evidence>
<protein>
    <recommendedName>
        <fullName evidence="5">Laminin IV type B domain-containing protein</fullName>
    </recommendedName>
</protein>
<accession>A0A518DP59</accession>
<keyword evidence="2" id="KW-0964">Secreted</keyword>
<dbReference type="InterPro" id="IPR013015">
    <property type="entry name" value="Laminin_IV_B"/>
</dbReference>
<evidence type="ECO:0000256" key="1">
    <source>
        <dbReference type="ARBA" id="ARBA00004302"/>
    </source>
</evidence>
<dbReference type="EMBL" id="CP036433">
    <property type="protein sequence ID" value="QDU93628.1"/>
    <property type="molecule type" value="Genomic_DNA"/>
</dbReference>
<dbReference type="Pfam" id="PF19834">
    <property type="entry name" value="DUF6314"/>
    <property type="match status" value="1"/>
</dbReference>
<dbReference type="Proteomes" id="UP000317648">
    <property type="component" value="Chromosome"/>
</dbReference>
<reference evidence="6 7" key="1">
    <citation type="submission" date="2019-02" db="EMBL/GenBank/DDBJ databases">
        <title>Deep-cultivation of Planctomycetes and their phenomic and genomic characterization uncovers novel biology.</title>
        <authorList>
            <person name="Wiegand S."/>
            <person name="Jogler M."/>
            <person name="Boedeker C."/>
            <person name="Pinto D."/>
            <person name="Vollmers J."/>
            <person name="Rivas-Marin E."/>
            <person name="Kohn T."/>
            <person name="Peeters S.H."/>
            <person name="Heuer A."/>
            <person name="Rast P."/>
            <person name="Oberbeckmann S."/>
            <person name="Bunk B."/>
            <person name="Jeske O."/>
            <person name="Meyerdierks A."/>
            <person name="Storesund J.E."/>
            <person name="Kallscheuer N."/>
            <person name="Luecker S."/>
            <person name="Lage O.M."/>
            <person name="Pohl T."/>
            <person name="Merkel B.J."/>
            <person name="Hornburger P."/>
            <person name="Mueller R.-W."/>
            <person name="Bruemmer F."/>
            <person name="Labrenz M."/>
            <person name="Spormann A.M."/>
            <person name="Op den Camp H."/>
            <person name="Overmann J."/>
            <person name="Amann R."/>
            <person name="Jetten M.S.M."/>
            <person name="Mascher T."/>
            <person name="Medema M.H."/>
            <person name="Devos D.P."/>
            <person name="Kaster A.-K."/>
            <person name="Ovreas L."/>
            <person name="Rohde M."/>
            <person name="Galperin M.Y."/>
            <person name="Jogler C."/>
        </authorList>
    </citation>
    <scope>NUCLEOTIDE SEQUENCE [LARGE SCALE GENOMIC DNA]</scope>
    <source>
        <strain evidence="6 7">Pla85_3_4</strain>
    </source>
</reference>
<dbReference type="InterPro" id="IPR045632">
    <property type="entry name" value="DUF6314"/>
</dbReference>
<keyword evidence="3" id="KW-0272">Extracellular matrix</keyword>
<keyword evidence="7" id="KW-1185">Reference proteome</keyword>
<dbReference type="RefSeq" id="WP_145050643.1">
    <property type="nucleotide sequence ID" value="NZ_CP036433.1"/>
</dbReference>
<keyword evidence="4" id="KW-0084">Basement membrane</keyword>
<evidence type="ECO:0000256" key="3">
    <source>
        <dbReference type="ARBA" id="ARBA00022530"/>
    </source>
</evidence>
<dbReference type="KEGG" id="lcre:Pla8534_14080"/>
<evidence type="ECO:0000259" key="5">
    <source>
        <dbReference type="PROSITE" id="PS51116"/>
    </source>
</evidence>
<dbReference type="AlphaFoldDB" id="A0A518DP59"/>
<evidence type="ECO:0000313" key="6">
    <source>
        <dbReference type="EMBL" id="QDU93628.1"/>
    </source>
</evidence>
<gene>
    <name evidence="6" type="ORF">Pla8534_14080</name>
</gene>
<dbReference type="GO" id="GO:0005604">
    <property type="term" value="C:basement membrane"/>
    <property type="evidence" value="ECO:0007669"/>
    <property type="project" value="UniProtKB-SubCell"/>
</dbReference>
<name>A0A518DP59_9BACT</name>
<organism evidence="6 7">
    <name type="scientific">Lignipirellula cremea</name>
    <dbReference type="NCBI Taxonomy" id="2528010"/>
    <lineage>
        <taxon>Bacteria</taxon>
        <taxon>Pseudomonadati</taxon>
        <taxon>Planctomycetota</taxon>
        <taxon>Planctomycetia</taxon>
        <taxon>Pirellulales</taxon>
        <taxon>Pirellulaceae</taxon>
        <taxon>Lignipirellula</taxon>
    </lineage>
</organism>
<sequence>MDTWHRLSDASSLRFRAQSASGSGWNGSGEGTVATSQPAARTLVFTESGFWKQDHGQRLRFSNVYRWTLLDSDAAIRLEHLRFGEKQPVYLFDLAPQSSEVWESMEPHVCRDDLYSASMRLDATQIALHWKVKGPEKDEDIQYWYR</sequence>